<dbReference type="Gene3D" id="3.50.50.60">
    <property type="entry name" value="FAD/NAD(P)-binding domain"/>
    <property type="match status" value="1"/>
</dbReference>
<evidence type="ECO:0000256" key="6">
    <source>
        <dbReference type="ARBA" id="ARBA00023002"/>
    </source>
</evidence>
<dbReference type="InterPro" id="IPR000447">
    <property type="entry name" value="G3P_DH_FAD-dep"/>
</dbReference>
<protein>
    <recommendedName>
        <fullName evidence="11">Glycerol-3-phosphate dehydrogenase/oxidase</fullName>
    </recommendedName>
</protein>
<dbReference type="InterPro" id="IPR036188">
    <property type="entry name" value="FAD/NAD-bd_sf"/>
</dbReference>
<evidence type="ECO:0000256" key="3">
    <source>
        <dbReference type="ARBA" id="ARBA00022630"/>
    </source>
</evidence>
<dbReference type="Proteomes" id="UP001208689">
    <property type="component" value="Chromosome"/>
</dbReference>
<evidence type="ECO:0000256" key="5">
    <source>
        <dbReference type="ARBA" id="ARBA00022827"/>
    </source>
</evidence>
<evidence type="ECO:0000256" key="2">
    <source>
        <dbReference type="ARBA" id="ARBA00007330"/>
    </source>
</evidence>
<keyword evidence="10" id="KW-1185">Reference proteome</keyword>
<feature type="domain" description="FAD dependent oxidoreductase" evidence="7">
    <location>
        <begin position="28"/>
        <end position="390"/>
    </location>
</feature>
<sequence length="563" mass="64772">MNSQMKNFAWSTMDRNKLTQNLEEKHFDLIIIGGGMTGAGICREAALRGLSFLLLDKNDFAFGTSSRSSKLIHGGLRYLGNNQFKVVRESCTERNWLRNHFPNLVRPLAFNLYSYEGYMYSPQKVKIALYLYNKFSDTFSKFKNYAKPKILTREEFLEMEPNIREEGFVMGGYYYDNNVDDARLTLETIKESLFFAKGKSIALNYAKVDGFETNETGKVIGVKIVDKISNQEYSAFGTQVVNATGIFTDEILQSQSKYIRPTKGVHLVIKNERLGNHQAFGLQSKEDGRFYFVLRREKYTIIGTTDTDYNGDLNNPICTKADADYLLDGVNFLFPNAHITEKDIISTYAGIRPLVVDPNAKDAGEVSRKHVIIDHTNGLVSLIGGKLTIYRLMGEDLLYHLVKKNIFPKFPRNHMKKKFSMQPFIVGLKKEEFDNIYSKGERQGIYPKLDDELLEDLHRQYGNQAFEILEDIMKNPEKGKPLIEGNNFCAAEIEWICDHELAPHLLDMVCRRTEISLFVHHTKSQEIASKIATIMGEKYGWDNTRVKEEIQTYVDYVSNWLWF</sequence>
<keyword evidence="4" id="KW-0319">Glycerol metabolism</keyword>
<evidence type="ECO:0000313" key="9">
    <source>
        <dbReference type="EMBL" id="UYP47251.1"/>
    </source>
</evidence>
<dbReference type="PANTHER" id="PTHR11985:SF35">
    <property type="entry name" value="ANAEROBIC GLYCEROL-3-PHOSPHATE DEHYDROGENASE SUBUNIT A"/>
    <property type="match status" value="1"/>
</dbReference>
<dbReference type="Gene3D" id="1.10.8.870">
    <property type="entry name" value="Alpha-glycerophosphate oxidase, cap domain"/>
    <property type="match status" value="1"/>
</dbReference>
<evidence type="ECO:0008006" key="11">
    <source>
        <dbReference type="Google" id="ProtNLM"/>
    </source>
</evidence>
<dbReference type="PRINTS" id="PR01001">
    <property type="entry name" value="FADG3PDH"/>
</dbReference>
<feature type="domain" description="Alpha-glycerophosphate oxidase C-terminal" evidence="8">
    <location>
        <begin position="448"/>
        <end position="545"/>
    </location>
</feature>
<reference evidence="9" key="1">
    <citation type="submission" date="2022-09" db="EMBL/GenBank/DDBJ databases">
        <title>Actin cytoskeleton and complex cell architecture in an #Asgard archaeon.</title>
        <authorList>
            <person name="Ponce Toledo R.I."/>
            <person name="Schleper C."/>
            <person name="Rodrigues Oliveira T."/>
            <person name="Wollweber F."/>
            <person name="Xu J."/>
            <person name="Rittmann S."/>
            <person name="Klingl A."/>
            <person name="Pilhofer M."/>
        </authorList>
    </citation>
    <scope>NUCLEOTIDE SEQUENCE</scope>
    <source>
        <strain evidence="9">B-35</strain>
    </source>
</reference>
<dbReference type="Pfam" id="PF01266">
    <property type="entry name" value="DAO"/>
    <property type="match status" value="1"/>
</dbReference>
<comment type="cofactor">
    <cofactor evidence="1">
        <name>FAD</name>
        <dbReference type="ChEBI" id="CHEBI:57692"/>
    </cofactor>
</comment>
<dbReference type="PANTHER" id="PTHR11985">
    <property type="entry name" value="GLYCEROL-3-PHOSPHATE DEHYDROGENASE"/>
    <property type="match status" value="1"/>
</dbReference>
<name>A0ABY6HXF7_9ARCH</name>
<dbReference type="Pfam" id="PF16901">
    <property type="entry name" value="DAO_C"/>
    <property type="match status" value="1"/>
</dbReference>
<keyword evidence="5" id="KW-0274">FAD</keyword>
<accession>A0ABY6HXF7</accession>
<dbReference type="SUPFAM" id="SSF51905">
    <property type="entry name" value="FAD/NAD(P)-binding domain"/>
    <property type="match status" value="1"/>
</dbReference>
<evidence type="ECO:0000256" key="1">
    <source>
        <dbReference type="ARBA" id="ARBA00001974"/>
    </source>
</evidence>
<keyword evidence="3" id="KW-0285">Flavoprotein</keyword>
<dbReference type="Gene3D" id="3.30.9.10">
    <property type="entry name" value="D-Amino Acid Oxidase, subunit A, domain 2"/>
    <property type="match status" value="1"/>
</dbReference>
<evidence type="ECO:0000259" key="8">
    <source>
        <dbReference type="Pfam" id="PF16901"/>
    </source>
</evidence>
<dbReference type="InterPro" id="IPR031656">
    <property type="entry name" value="DAO_C"/>
</dbReference>
<dbReference type="InterPro" id="IPR006076">
    <property type="entry name" value="FAD-dep_OxRdtase"/>
</dbReference>
<evidence type="ECO:0000256" key="4">
    <source>
        <dbReference type="ARBA" id="ARBA00022798"/>
    </source>
</evidence>
<dbReference type="InterPro" id="IPR038299">
    <property type="entry name" value="DAO_C_sf"/>
</dbReference>
<dbReference type="EMBL" id="CP104013">
    <property type="protein sequence ID" value="UYP47251.1"/>
    <property type="molecule type" value="Genomic_DNA"/>
</dbReference>
<gene>
    <name evidence="9" type="ORF">NEF87_003536</name>
</gene>
<proteinExistence type="inferred from homology"/>
<keyword evidence="6" id="KW-0560">Oxidoreductase</keyword>
<evidence type="ECO:0000313" key="10">
    <source>
        <dbReference type="Proteomes" id="UP001208689"/>
    </source>
</evidence>
<organism evidence="9 10">
    <name type="scientific">Candidatus Lokiarchaeum ossiferum</name>
    <dbReference type="NCBI Taxonomy" id="2951803"/>
    <lineage>
        <taxon>Archaea</taxon>
        <taxon>Promethearchaeati</taxon>
        <taxon>Promethearchaeota</taxon>
        <taxon>Promethearchaeia</taxon>
        <taxon>Promethearchaeales</taxon>
        <taxon>Promethearchaeaceae</taxon>
        <taxon>Candidatus Lokiarchaeum</taxon>
    </lineage>
</organism>
<evidence type="ECO:0000259" key="7">
    <source>
        <dbReference type="Pfam" id="PF01266"/>
    </source>
</evidence>
<comment type="similarity">
    <text evidence="2">Belongs to the FAD-dependent glycerol-3-phosphate dehydrogenase family.</text>
</comment>